<proteinExistence type="predicted"/>
<keyword evidence="1" id="KW-0472">Membrane</keyword>
<accession>A0A8T0IKL5</accession>
<organism evidence="3 4">
    <name type="scientific">Ceratodon purpureus</name>
    <name type="common">Fire moss</name>
    <name type="synonym">Dicranum purpureum</name>
    <dbReference type="NCBI Taxonomy" id="3225"/>
    <lineage>
        <taxon>Eukaryota</taxon>
        <taxon>Viridiplantae</taxon>
        <taxon>Streptophyta</taxon>
        <taxon>Embryophyta</taxon>
        <taxon>Bryophyta</taxon>
        <taxon>Bryophytina</taxon>
        <taxon>Bryopsida</taxon>
        <taxon>Dicranidae</taxon>
        <taxon>Pseudoditrichales</taxon>
        <taxon>Ditrichaceae</taxon>
        <taxon>Ceratodon</taxon>
    </lineage>
</organism>
<evidence type="ECO:0000256" key="1">
    <source>
        <dbReference type="SAM" id="Phobius"/>
    </source>
</evidence>
<dbReference type="AlphaFoldDB" id="A0A8T0IKL5"/>
<gene>
    <name evidence="3" type="ORF">KC19_3G140400</name>
</gene>
<comment type="caution">
    <text evidence="3">The sequence shown here is derived from an EMBL/GenBank/DDBJ whole genome shotgun (WGS) entry which is preliminary data.</text>
</comment>
<dbReference type="PANTHER" id="PTHR34960:SF1">
    <property type="entry name" value="EMB|CAB68146.1-RELATED"/>
    <property type="match status" value="1"/>
</dbReference>
<name>A0A8T0IKL5_CERPU</name>
<evidence type="ECO:0000313" key="3">
    <source>
        <dbReference type="EMBL" id="KAG0583489.1"/>
    </source>
</evidence>
<dbReference type="Pfam" id="PF25002">
    <property type="entry name" value="DUF7780"/>
    <property type="match status" value="2"/>
</dbReference>
<dbReference type="Proteomes" id="UP000822688">
    <property type="component" value="Chromosome 3"/>
</dbReference>
<evidence type="ECO:0000259" key="2">
    <source>
        <dbReference type="Pfam" id="PF25002"/>
    </source>
</evidence>
<dbReference type="InterPro" id="IPR056682">
    <property type="entry name" value="DUF7780"/>
</dbReference>
<keyword evidence="4" id="KW-1185">Reference proteome</keyword>
<feature type="domain" description="DUF7780" evidence="2">
    <location>
        <begin position="406"/>
        <end position="466"/>
    </location>
</feature>
<keyword evidence="1" id="KW-1133">Transmembrane helix</keyword>
<feature type="domain" description="DUF7780" evidence="2">
    <location>
        <begin position="132"/>
        <end position="363"/>
    </location>
</feature>
<protein>
    <recommendedName>
        <fullName evidence="2">DUF7780 domain-containing protein</fullName>
    </recommendedName>
</protein>
<reference evidence="3" key="1">
    <citation type="submission" date="2020-06" db="EMBL/GenBank/DDBJ databases">
        <title>WGS assembly of Ceratodon purpureus strain R40.</title>
        <authorList>
            <person name="Carey S.B."/>
            <person name="Jenkins J."/>
            <person name="Shu S."/>
            <person name="Lovell J.T."/>
            <person name="Sreedasyam A."/>
            <person name="Maumus F."/>
            <person name="Tiley G.P."/>
            <person name="Fernandez-Pozo N."/>
            <person name="Barry K."/>
            <person name="Chen C."/>
            <person name="Wang M."/>
            <person name="Lipzen A."/>
            <person name="Daum C."/>
            <person name="Saski C.A."/>
            <person name="Payton A.C."/>
            <person name="Mcbreen J.C."/>
            <person name="Conrad R.E."/>
            <person name="Kollar L.M."/>
            <person name="Olsson S."/>
            <person name="Huttunen S."/>
            <person name="Landis J.B."/>
            <person name="Wickett N.J."/>
            <person name="Johnson M.G."/>
            <person name="Rensing S.A."/>
            <person name="Grimwood J."/>
            <person name="Schmutz J."/>
            <person name="Mcdaniel S.F."/>
        </authorList>
    </citation>
    <scope>NUCLEOTIDE SEQUENCE</scope>
    <source>
        <strain evidence="3">R40</strain>
    </source>
</reference>
<keyword evidence="1" id="KW-0812">Transmembrane</keyword>
<sequence>MYEAPGARSLAVRKSPSMPMLEISIGGGEMGSNDGLVLGKCPSGRKTMYQRKVKSAISLCVGVLLCCIVLLVLVAVDPTKVAEEPWRLNSRGPRMLIAFPTYRHWSSHALLAKSGEQETRSRDRREEEVREAALEGMGMLFRKGTRAMPQLIVAHLGESTTPEDLRLFLRGLHRSGMPSRADVVLLFPFRPVPENFTAVIREEEDYFQKLLAKAHIKGAHTGARKPMAIADGRVQNPKLSPFNSAAYTRTPSITEFGKGPSIWAKHRNETKGPNSEEEEESPLHYGAVVGFDVQELDPDDALSGFLDSPSIHLRRWVCYQILLGMVRHRYRHVMLSEVAGVVILKDVLAPLKKKDSSLHLYYTGQRWSDAETVDTDSVVKGSSADRNTSNVMESVYGRSFWNSLEEEDKGRKVISTGMIIGGIRPVRSVATAMATEIVRVAMLRKNRKPFRVEALLSYLVHKSSVLGRKVASHLQVHESGASSVNLLPGPPRSSKFDDLFRKTDNRFAVIQGLKSEGTSETRRKKILESLKKDICRSQNDLEIYSDCYLLPEDVIEMMIQ</sequence>
<dbReference type="EMBL" id="CM026423">
    <property type="protein sequence ID" value="KAG0583489.1"/>
    <property type="molecule type" value="Genomic_DNA"/>
</dbReference>
<evidence type="ECO:0000313" key="4">
    <source>
        <dbReference type="Proteomes" id="UP000822688"/>
    </source>
</evidence>
<feature type="transmembrane region" description="Helical" evidence="1">
    <location>
        <begin position="55"/>
        <end position="76"/>
    </location>
</feature>
<dbReference type="PANTHER" id="PTHR34960">
    <property type="entry name" value="EMB|CAB68146.1-RELATED"/>
    <property type="match status" value="1"/>
</dbReference>